<evidence type="ECO:0000256" key="1">
    <source>
        <dbReference type="ARBA" id="ARBA00009631"/>
    </source>
</evidence>
<keyword evidence="5" id="KW-0007">Acetylation</keyword>
<dbReference type="PRINTS" id="PR00888">
    <property type="entry name" value="SM22CALPONIN"/>
</dbReference>
<dbReference type="Pfam" id="PF00307">
    <property type="entry name" value="CH"/>
    <property type="match status" value="1"/>
</dbReference>
<dbReference type="PANTHER" id="PTHR47385:SF7">
    <property type="entry name" value="CALPONIN-2"/>
    <property type="match status" value="1"/>
</dbReference>
<keyword evidence="6" id="KW-0009">Actin-binding</keyword>
<comment type="function">
    <text evidence="8">Thin filament-associated protein that is implicated in the regulation and modulation of smooth muscle contraction. It is capable of binding to actin, calmodulin and tropomyosin. The interaction of calponin with actin inhibits the actomyosin Mg-ATPase activity.</text>
</comment>
<feature type="domain" description="Calponin-homology (CH)" evidence="12">
    <location>
        <begin position="28"/>
        <end position="131"/>
    </location>
</feature>
<dbReference type="PANTHER" id="PTHR47385">
    <property type="entry name" value="CALPONIN"/>
    <property type="match status" value="1"/>
</dbReference>
<dbReference type="GeneTree" id="ENSGT00940000154355"/>
<evidence type="ECO:0000256" key="7">
    <source>
        <dbReference type="ARBA" id="ARBA00023874"/>
    </source>
</evidence>
<feature type="region of interest" description="Disordered" evidence="11">
    <location>
        <begin position="229"/>
        <end position="279"/>
    </location>
</feature>
<evidence type="ECO:0000256" key="3">
    <source>
        <dbReference type="ARBA" id="ARBA00022737"/>
    </source>
</evidence>
<proteinExistence type="inferred from homology"/>
<name>A0A2K5E5M9_AOTNA</name>
<keyword evidence="3" id="KW-0677">Repeat</keyword>
<dbReference type="GO" id="GO:0007015">
    <property type="term" value="P:actin filament organization"/>
    <property type="evidence" value="ECO:0007669"/>
    <property type="project" value="TreeGrafter"/>
</dbReference>
<evidence type="ECO:0000256" key="9">
    <source>
        <dbReference type="ARBA" id="ARBA00032203"/>
    </source>
</evidence>
<dbReference type="InterPro" id="IPR001997">
    <property type="entry name" value="Calponin/LIMCH1"/>
</dbReference>
<dbReference type="SMART" id="SM00033">
    <property type="entry name" value="CH"/>
    <property type="match status" value="1"/>
</dbReference>
<dbReference type="GO" id="GO:0005925">
    <property type="term" value="C:focal adhesion"/>
    <property type="evidence" value="ECO:0007669"/>
    <property type="project" value="TreeGrafter"/>
</dbReference>
<keyword evidence="14" id="KW-1185">Reference proteome</keyword>
<sequence length="279" mass="29973">MSSTQFNKGPLYRLSAKVKNRLLFKYDPQKEAELCSWIEGLTSLSIGPDFQKGKDGIILCTLVNKLQPGSDPKTNHSVQNWNQLENLSNFIKATVSYGVNPVGLFEANDLFDSGNTTQVQVSLLTPAGKAETKGLQSGVDIGEKQERNFDDATMKAGQCVIGLQMGTNQCMGTNKCANQVGMTAPGMQRHVYDTELETDKCDNSSMSLQLGYRQGANQSGQVFSLASGTVADGAPSDAGDCPGPGEAPEYPLLPGGGGERGREAERKIKQAKHMTTENN</sequence>
<dbReference type="Gene3D" id="1.10.418.10">
    <property type="entry name" value="Calponin-like domain"/>
    <property type="match status" value="1"/>
</dbReference>
<evidence type="ECO:0000256" key="2">
    <source>
        <dbReference type="ARBA" id="ARBA00022553"/>
    </source>
</evidence>
<dbReference type="GO" id="GO:0015629">
    <property type="term" value="C:actin cytoskeleton"/>
    <property type="evidence" value="ECO:0007669"/>
    <property type="project" value="TreeGrafter"/>
</dbReference>
<dbReference type="InterPro" id="IPR001715">
    <property type="entry name" value="CH_dom"/>
</dbReference>
<comment type="similarity">
    <text evidence="1">Belongs to the calponin family.</text>
</comment>
<dbReference type="Pfam" id="PF00402">
    <property type="entry name" value="Calponin"/>
    <property type="match status" value="1"/>
</dbReference>
<dbReference type="PROSITE" id="PS50021">
    <property type="entry name" value="CH"/>
    <property type="match status" value="1"/>
</dbReference>
<keyword evidence="4" id="KW-0112">Calmodulin-binding</keyword>
<evidence type="ECO:0000313" key="13">
    <source>
        <dbReference type="Ensembl" id="ENSANAP00000028463.1"/>
    </source>
</evidence>
<dbReference type="GO" id="GO:0005516">
    <property type="term" value="F:calmodulin binding"/>
    <property type="evidence" value="ECO:0007669"/>
    <property type="project" value="UniProtKB-KW"/>
</dbReference>
<feature type="compositionally biased region" description="Basic and acidic residues" evidence="11">
    <location>
        <begin position="259"/>
        <end position="268"/>
    </location>
</feature>
<reference evidence="13" key="2">
    <citation type="submission" date="2025-09" db="UniProtKB">
        <authorList>
            <consortium name="Ensembl"/>
        </authorList>
    </citation>
    <scope>IDENTIFICATION</scope>
</reference>
<protein>
    <recommendedName>
        <fullName evidence="7">Calponin-2</fullName>
    </recommendedName>
    <alternativeName>
        <fullName evidence="10">Calponin H2, smooth muscle</fullName>
    </alternativeName>
    <alternativeName>
        <fullName evidence="9">Neutral calponin</fullName>
    </alternativeName>
</protein>
<feature type="compositionally biased region" description="Low complexity" evidence="11">
    <location>
        <begin position="243"/>
        <end position="253"/>
    </location>
</feature>
<evidence type="ECO:0000259" key="12">
    <source>
        <dbReference type="PROSITE" id="PS50021"/>
    </source>
</evidence>
<dbReference type="PROSITE" id="PS51122">
    <property type="entry name" value="CALPONIN_2"/>
    <property type="match status" value="1"/>
</dbReference>
<dbReference type="InterPro" id="IPR003096">
    <property type="entry name" value="SM22_calponin"/>
</dbReference>
<dbReference type="PRINTS" id="PR00889">
    <property type="entry name" value="CALPONIN"/>
</dbReference>
<dbReference type="SUPFAM" id="SSF47576">
    <property type="entry name" value="Calponin-homology domain, CH-domain"/>
    <property type="match status" value="1"/>
</dbReference>
<dbReference type="InterPro" id="IPR036872">
    <property type="entry name" value="CH_dom_sf"/>
</dbReference>
<evidence type="ECO:0000313" key="14">
    <source>
        <dbReference type="Proteomes" id="UP000233020"/>
    </source>
</evidence>
<dbReference type="AlphaFoldDB" id="A0A2K5E5M9"/>
<evidence type="ECO:0000256" key="5">
    <source>
        <dbReference type="ARBA" id="ARBA00022990"/>
    </source>
</evidence>
<evidence type="ECO:0000256" key="11">
    <source>
        <dbReference type="SAM" id="MobiDB-lite"/>
    </source>
</evidence>
<evidence type="ECO:0000256" key="8">
    <source>
        <dbReference type="ARBA" id="ARBA00025109"/>
    </source>
</evidence>
<dbReference type="InterPro" id="IPR050606">
    <property type="entry name" value="Calponin-like"/>
</dbReference>
<dbReference type="STRING" id="37293.ENSANAP00000028463"/>
<evidence type="ECO:0000256" key="10">
    <source>
        <dbReference type="ARBA" id="ARBA00033287"/>
    </source>
</evidence>
<dbReference type="GO" id="GO:0051015">
    <property type="term" value="F:actin filament binding"/>
    <property type="evidence" value="ECO:0007669"/>
    <property type="project" value="TreeGrafter"/>
</dbReference>
<evidence type="ECO:0000256" key="4">
    <source>
        <dbReference type="ARBA" id="ARBA00022860"/>
    </source>
</evidence>
<reference evidence="13" key="1">
    <citation type="submission" date="2025-08" db="UniProtKB">
        <authorList>
            <consortium name="Ensembl"/>
        </authorList>
    </citation>
    <scope>IDENTIFICATION</scope>
</reference>
<dbReference type="GO" id="GO:0031032">
    <property type="term" value="P:actomyosin structure organization"/>
    <property type="evidence" value="ECO:0007669"/>
    <property type="project" value="InterPro"/>
</dbReference>
<dbReference type="Proteomes" id="UP000233020">
    <property type="component" value="Unplaced"/>
</dbReference>
<dbReference type="InterPro" id="IPR000557">
    <property type="entry name" value="Calponin_repeat"/>
</dbReference>
<accession>A0A2K5E5M9</accession>
<evidence type="ECO:0000256" key="6">
    <source>
        <dbReference type="ARBA" id="ARBA00023203"/>
    </source>
</evidence>
<organism evidence="13 14">
    <name type="scientific">Aotus nancymaae</name>
    <name type="common">Ma's night monkey</name>
    <dbReference type="NCBI Taxonomy" id="37293"/>
    <lineage>
        <taxon>Eukaryota</taxon>
        <taxon>Metazoa</taxon>
        <taxon>Chordata</taxon>
        <taxon>Craniata</taxon>
        <taxon>Vertebrata</taxon>
        <taxon>Euteleostomi</taxon>
        <taxon>Mammalia</taxon>
        <taxon>Eutheria</taxon>
        <taxon>Euarchontoglires</taxon>
        <taxon>Primates</taxon>
        <taxon>Haplorrhini</taxon>
        <taxon>Platyrrhini</taxon>
        <taxon>Aotidae</taxon>
        <taxon>Aotus</taxon>
    </lineage>
</organism>
<dbReference type="Ensembl" id="ENSANAT00000046489.1">
    <property type="protein sequence ID" value="ENSANAP00000028463.1"/>
    <property type="gene ID" value="ENSANAG00000032067.1"/>
</dbReference>
<keyword evidence="2" id="KW-0597">Phosphoprotein</keyword>